<accession>A0A8H9N1C2</accession>
<dbReference type="Proteomes" id="UP000863257">
    <property type="component" value="Unassembled WGS sequence"/>
</dbReference>
<proteinExistence type="predicted"/>
<dbReference type="EMBL" id="DACRBY010000017">
    <property type="protein sequence ID" value="HAS8540993.1"/>
    <property type="molecule type" value="Genomic_DNA"/>
</dbReference>
<dbReference type="AlphaFoldDB" id="A0A8H9N1C2"/>
<reference evidence="1" key="2">
    <citation type="submission" date="2019-01" db="EMBL/GenBank/DDBJ databases">
        <authorList>
            <consortium name="NCBI Pathogen Detection Project"/>
        </authorList>
    </citation>
    <scope>NUCLEOTIDE SEQUENCE</scope>
    <source>
        <strain evidence="1">BCW_3452</strain>
    </source>
</reference>
<evidence type="ECO:0000313" key="1">
    <source>
        <dbReference type="EMBL" id="HAS8540993.1"/>
    </source>
</evidence>
<gene>
    <name evidence="1" type="ORF">I7730_14475</name>
</gene>
<name>A0A8H9N1C2_VIBVL</name>
<organism evidence="1">
    <name type="scientific">Vibrio vulnificus</name>
    <dbReference type="NCBI Taxonomy" id="672"/>
    <lineage>
        <taxon>Bacteria</taxon>
        <taxon>Pseudomonadati</taxon>
        <taxon>Pseudomonadota</taxon>
        <taxon>Gammaproteobacteria</taxon>
        <taxon>Vibrionales</taxon>
        <taxon>Vibrionaceae</taxon>
        <taxon>Vibrio</taxon>
    </lineage>
</organism>
<protein>
    <submittedName>
        <fullName evidence="1">Uncharacterized protein</fullName>
    </submittedName>
</protein>
<comment type="caution">
    <text evidence="1">The sequence shown here is derived from an EMBL/GenBank/DDBJ whole genome shotgun (WGS) entry which is preliminary data.</text>
</comment>
<reference evidence="1" key="1">
    <citation type="journal article" date="2018" name="Genome Biol.">
        <title>SKESA: strategic k-mer extension for scrupulous assemblies.</title>
        <authorList>
            <person name="Souvorov A."/>
            <person name="Agarwala R."/>
            <person name="Lipman D.J."/>
        </authorList>
    </citation>
    <scope>NUCLEOTIDE SEQUENCE</scope>
    <source>
        <strain evidence="1">BCW_3452</strain>
    </source>
</reference>
<sequence>MKAITDREPRRFDVVEFDFKQGLAMLCVRHMKLYAKELLKKKKIFKHGDDREYRLLLQKLVKNKDYGFTHHFLLVVLFSREFYQLKEKCEAGQICLKNLGREATWEHNGRLLKRYEALYYGFKFAIQAYPQIFDQIEIWYEEEHESEYPLYGLAINEVNA</sequence>